<dbReference type="Gene3D" id="3.30.530.20">
    <property type="match status" value="1"/>
</dbReference>
<dbReference type="Pfam" id="PF10604">
    <property type="entry name" value="Polyketide_cyc2"/>
    <property type="match status" value="1"/>
</dbReference>
<comment type="caution">
    <text evidence="2">The sequence shown here is derived from an EMBL/GenBank/DDBJ whole genome shotgun (WGS) entry which is preliminary data.</text>
</comment>
<dbReference type="RefSeq" id="WP_070389854.1">
    <property type="nucleotide sequence ID" value="NZ_BNEG01000002.1"/>
</dbReference>
<dbReference type="InterPro" id="IPR019587">
    <property type="entry name" value="Polyketide_cyclase/dehydratase"/>
</dbReference>
<evidence type="ECO:0000256" key="1">
    <source>
        <dbReference type="SAM" id="SignalP"/>
    </source>
</evidence>
<dbReference type="Proteomes" id="UP000758701">
    <property type="component" value="Unassembled WGS sequence"/>
</dbReference>
<evidence type="ECO:0000313" key="3">
    <source>
        <dbReference type="Proteomes" id="UP000758701"/>
    </source>
</evidence>
<accession>A0ABS7VYU5</accession>
<dbReference type="SUPFAM" id="SSF55961">
    <property type="entry name" value="Bet v1-like"/>
    <property type="match status" value="1"/>
</dbReference>
<organism evidence="2 3">
    <name type="scientific">Streptomyces olivaceus</name>
    <dbReference type="NCBI Taxonomy" id="47716"/>
    <lineage>
        <taxon>Bacteria</taxon>
        <taxon>Bacillati</taxon>
        <taxon>Actinomycetota</taxon>
        <taxon>Actinomycetes</taxon>
        <taxon>Kitasatosporales</taxon>
        <taxon>Streptomycetaceae</taxon>
        <taxon>Streptomyces</taxon>
    </lineage>
</organism>
<proteinExistence type="predicted"/>
<gene>
    <name evidence="2" type="ORF">KVH32_06815</name>
</gene>
<dbReference type="PROSITE" id="PS51318">
    <property type="entry name" value="TAT"/>
    <property type="match status" value="1"/>
</dbReference>
<reference evidence="2 3" key="1">
    <citation type="submission" date="2021-06" db="EMBL/GenBank/DDBJ databases">
        <title>Ecological speciation of a Streptomyces species isolated from different habitats and geographic origins.</title>
        <authorList>
            <person name="Wang J."/>
        </authorList>
    </citation>
    <scope>NUCLEOTIDE SEQUENCE [LARGE SCALE GENOMIC DNA]</scope>
    <source>
        <strain evidence="2 3">FXJ8.012</strain>
    </source>
</reference>
<dbReference type="InterPro" id="IPR006311">
    <property type="entry name" value="TAT_signal"/>
</dbReference>
<dbReference type="InterPro" id="IPR023393">
    <property type="entry name" value="START-like_dom_sf"/>
</dbReference>
<evidence type="ECO:0000313" key="2">
    <source>
        <dbReference type="EMBL" id="MBZ6150879.1"/>
    </source>
</evidence>
<feature type="signal peptide" evidence="1">
    <location>
        <begin position="1"/>
        <end position="27"/>
    </location>
</feature>
<dbReference type="EMBL" id="JAHSTP010000002">
    <property type="protein sequence ID" value="MBZ6150879.1"/>
    <property type="molecule type" value="Genomic_DNA"/>
</dbReference>
<keyword evidence="1" id="KW-0732">Signal</keyword>
<feature type="chain" id="PRO_5046977591" evidence="1">
    <location>
        <begin position="28"/>
        <end position="215"/>
    </location>
</feature>
<keyword evidence="3" id="KW-1185">Reference proteome</keyword>
<protein>
    <submittedName>
        <fullName evidence="2">SRPBCC family protein</fullName>
    </submittedName>
</protein>
<name>A0ABS7VYU5_STROV</name>
<sequence>MSLTRSRFAKHTTALALCLAAAGTVLAATGPAQAASGRHHDGHTGAIECRGQGTDPDAVVRYRSQILIDAPLSTVFRTQTDVEQWPTWQDAVSTSERLDHGPLRPGSAFRWTTPVPATPATPATTLEVTSTVQQLRRDHCVRWTGPATSEAIHIDEGTHVWTFTKVRGGTLVRTEETWTGDQAEADVDLSTEALGAGLEVWLKDLKAAAESRAGC</sequence>